<sequence>MQWLNKAAKEVFVLVLVNGALEFLQGRLVFRGRGRQKVGCDVVNCLLADHLFIALLLRWHVFGSNGESNEL</sequence>
<name>A0AAD9FZP9_9STRA</name>
<evidence type="ECO:0000313" key="1">
    <source>
        <dbReference type="EMBL" id="KAK1928948.1"/>
    </source>
</evidence>
<proteinExistence type="predicted"/>
<accession>A0AAD9FZP9</accession>
<dbReference type="AlphaFoldDB" id="A0AAD9FZP9"/>
<comment type="caution">
    <text evidence="1">The sequence shown here is derived from an EMBL/GenBank/DDBJ whole genome shotgun (WGS) entry which is preliminary data.</text>
</comment>
<dbReference type="Proteomes" id="UP001259832">
    <property type="component" value="Unassembled WGS sequence"/>
</dbReference>
<evidence type="ECO:0000313" key="2">
    <source>
        <dbReference type="Proteomes" id="UP001259832"/>
    </source>
</evidence>
<organism evidence="1 2">
    <name type="scientific">Phytophthora citrophthora</name>
    <dbReference type="NCBI Taxonomy" id="4793"/>
    <lineage>
        <taxon>Eukaryota</taxon>
        <taxon>Sar</taxon>
        <taxon>Stramenopiles</taxon>
        <taxon>Oomycota</taxon>
        <taxon>Peronosporomycetes</taxon>
        <taxon>Peronosporales</taxon>
        <taxon>Peronosporaceae</taxon>
        <taxon>Phytophthora</taxon>
    </lineage>
</organism>
<gene>
    <name evidence="1" type="ORF">P3T76_015588</name>
</gene>
<dbReference type="EMBL" id="JASMQC010000055">
    <property type="protein sequence ID" value="KAK1928948.1"/>
    <property type="molecule type" value="Genomic_DNA"/>
</dbReference>
<keyword evidence="2" id="KW-1185">Reference proteome</keyword>
<reference evidence="1" key="1">
    <citation type="submission" date="2023-08" db="EMBL/GenBank/DDBJ databases">
        <title>Reference Genome Resource for the Citrus Pathogen Phytophthora citrophthora.</title>
        <authorList>
            <person name="Moller H."/>
            <person name="Coetzee B."/>
            <person name="Rose L.J."/>
            <person name="Van Niekerk J.M."/>
        </authorList>
    </citation>
    <scope>NUCLEOTIDE SEQUENCE</scope>
    <source>
        <strain evidence="1">STE-U-9442</strain>
    </source>
</reference>
<protein>
    <submittedName>
        <fullName evidence="1">Uncharacterized protein</fullName>
    </submittedName>
</protein>